<organism evidence="12 13">
    <name type="scientific">Actinophytocola xanthii</name>
    <dbReference type="NCBI Taxonomy" id="1912961"/>
    <lineage>
        <taxon>Bacteria</taxon>
        <taxon>Bacillati</taxon>
        <taxon>Actinomycetota</taxon>
        <taxon>Actinomycetes</taxon>
        <taxon>Pseudonocardiales</taxon>
        <taxon>Pseudonocardiaceae</taxon>
    </lineage>
</organism>
<evidence type="ECO:0000256" key="1">
    <source>
        <dbReference type="ARBA" id="ARBA00004117"/>
    </source>
</evidence>
<dbReference type="STRING" id="1912961.BU204_36100"/>
<dbReference type="GO" id="GO:0050918">
    <property type="term" value="P:positive chemotaxis"/>
    <property type="evidence" value="ECO:0007669"/>
    <property type="project" value="TreeGrafter"/>
</dbReference>
<dbReference type="CDD" id="cd17908">
    <property type="entry name" value="FliM"/>
    <property type="match status" value="1"/>
</dbReference>
<dbReference type="SUPFAM" id="SSF103039">
    <property type="entry name" value="CheC-like"/>
    <property type="match status" value="1"/>
</dbReference>
<evidence type="ECO:0000256" key="10">
    <source>
        <dbReference type="SAM" id="MobiDB-lite"/>
    </source>
</evidence>
<evidence type="ECO:0000256" key="9">
    <source>
        <dbReference type="ARBA" id="ARBA00023143"/>
    </source>
</evidence>
<evidence type="ECO:0000313" key="13">
    <source>
        <dbReference type="Proteomes" id="UP000185596"/>
    </source>
</evidence>
<keyword evidence="8" id="KW-0472">Membrane</keyword>
<dbReference type="PANTHER" id="PTHR30034">
    <property type="entry name" value="FLAGELLAR MOTOR SWITCH PROTEIN FLIM"/>
    <property type="match status" value="1"/>
</dbReference>
<dbReference type="OrthoDB" id="5241113at2"/>
<dbReference type="Gene3D" id="3.40.1550.10">
    <property type="entry name" value="CheC-like"/>
    <property type="match status" value="1"/>
</dbReference>
<evidence type="ECO:0000313" key="12">
    <source>
        <dbReference type="EMBL" id="OLF06905.1"/>
    </source>
</evidence>
<dbReference type="GO" id="GO:0009425">
    <property type="term" value="C:bacterial-type flagellum basal body"/>
    <property type="evidence" value="ECO:0007669"/>
    <property type="project" value="UniProtKB-SubCell"/>
</dbReference>
<comment type="subcellular location">
    <subcellularLocation>
        <location evidence="1">Bacterial flagellum basal body</location>
    </subcellularLocation>
    <subcellularLocation>
        <location evidence="2">Cell membrane</location>
        <topology evidence="2">Peripheral membrane protein</topology>
    </subcellularLocation>
</comment>
<keyword evidence="7" id="KW-0283">Flagellar rotation</keyword>
<dbReference type="AlphaFoldDB" id="A0A1Q8BXT9"/>
<accession>A0A1Q8BXT9</accession>
<dbReference type="InterPro" id="IPR001689">
    <property type="entry name" value="Flag_FliM"/>
</dbReference>
<dbReference type="SUPFAM" id="SSF101801">
    <property type="entry name" value="Surface presentation of antigens (SPOA)"/>
    <property type="match status" value="1"/>
</dbReference>
<keyword evidence="9" id="KW-0975">Bacterial flagellum</keyword>
<dbReference type="RefSeq" id="WP_075130294.1">
    <property type="nucleotide sequence ID" value="NZ_MSIE01000112.1"/>
</dbReference>
<feature type="region of interest" description="Disordered" evidence="10">
    <location>
        <begin position="1"/>
        <end position="22"/>
    </location>
</feature>
<dbReference type="InterPro" id="IPR001543">
    <property type="entry name" value="FliN-like_C"/>
</dbReference>
<dbReference type="Pfam" id="PF01052">
    <property type="entry name" value="FliMN_C"/>
    <property type="match status" value="1"/>
</dbReference>
<evidence type="ECO:0000256" key="4">
    <source>
        <dbReference type="ARBA" id="ARBA00021898"/>
    </source>
</evidence>
<evidence type="ECO:0000256" key="8">
    <source>
        <dbReference type="ARBA" id="ARBA00023136"/>
    </source>
</evidence>
<evidence type="ECO:0000256" key="3">
    <source>
        <dbReference type="ARBA" id="ARBA00011049"/>
    </source>
</evidence>
<name>A0A1Q8BXT9_9PSEU</name>
<comment type="caution">
    <text evidence="12">The sequence shown here is derived from an EMBL/GenBank/DDBJ whole genome shotgun (WGS) entry which is preliminary data.</text>
</comment>
<dbReference type="EMBL" id="MSIE01000112">
    <property type="protein sequence ID" value="OLF06905.1"/>
    <property type="molecule type" value="Genomic_DNA"/>
</dbReference>
<dbReference type="Gene3D" id="2.30.330.10">
    <property type="entry name" value="SpoA-like"/>
    <property type="match status" value="1"/>
</dbReference>
<dbReference type="GO" id="GO:0005886">
    <property type="term" value="C:plasma membrane"/>
    <property type="evidence" value="ECO:0007669"/>
    <property type="project" value="UniProtKB-SubCell"/>
</dbReference>
<dbReference type="InterPro" id="IPR028976">
    <property type="entry name" value="CheC-like_sf"/>
</dbReference>
<evidence type="ECO:0000256" key="7">
    <source>
        <dbReference type="ARBA" id="ARBA00022779"/>
    </source>
</evidence>
<dbReference type="PANTHER" id="PTHR30034:SF6">
    <property type="entry name" value="YOP PROTEINS TRANSLOCATION PROTEIN Q"/>
    <property type="match status" value="1"/>
</dbReference>
<dbReference type="GO" id="GO:0003774">
    <property type="term" value="F:cytoskeletal motor activity"/>
    <property type="evidence" value="ECO:0007669"/>
    <property type="project" value="InterPro"/>
</dbReference>
<dbReference type="InterPro" id="IPR036429">
    <property type="entry name" value="SpoA-like_sf"/>
</dbReference>
<evidence type="ECO:0000256" key="6">
    <source>
        <dbReference type="ARBA" id="ARBA00022500"/>
    </source>
</evidence>
<keyword evidence="6" id="KW-0145">Chemotaxis</keyword>
<dbReference type="Pfam" id="PF02154">
    <property type="entry name" value="FliM"/>
    <property type="match status" value="1"/>
</dbReference>
<evidence type="ECO:0000256" key="5">
    <source>
        <dbReference type="ARBA" id="ARBA00022475"/>
    </source>
</evidence>
<feature type="domain" description="Flagellar motor switch protein FliN-like C-terminal" evidence="11">
    <location>
        <begin position="244"/>
        <end position="311"/>
    </location>
</feature>
<comment type="similarity">
    <text evidence="3">Belongs to the FliM family.</text>
</comment>
<proteinExistence type="inferred from homology"/>
<dbReference type="Proteomes" id="UP000185596">
    <property type="component" value="Unassembled WGS sequence"/>
</dbReference>
<dbReference type="GO" id="GO:0071978">
    <property type="term" value="P:bacterial-type flagellum-dependent swarming motility"/>
    <property type="evidence" value="ECO:0007669"/>
    <property type="project" value="TreeGrafter"/>
</dbReference>
<keyword evidence="13" id="KW-1185">Reference proteome</keyword>
<protein>
    <recommendedName>
        <fullName evidence="4">Flagellar motor switch protein FliM</fullName>
    </recommendedName>
</protein>
<keyword evidence="5" id="KW-1003">Cell membrane</keyword>
<reference evidence="12 13" key="1">
    <citation type="submission" date="2016-12" db="EMBL/GenBank/DDBJ databases">
        <title>The draft genome sequence of Actinophytocola sp. 11-183.</title>
        <authorList>
            <person name="Wang W."/>
            <person name="Yuan L."/>
        </authorList>
    </citation>
    <scope>NUCLEOTIDE SEQUENCE [LARGE SCALE GENOMIC DNA]</scope>
    <source>
        <strain evidence="12 13">11-183</strain>
    </source>
</reference>
<evidence type="ECO:0000256" key="2">
    <source>
        <dbReference type="ARBA" id="ARBA00004202"/>
    </source>
</evidence>
<dbReference type="PIRSF" id="PIRSF002888">
    <property type="entry name" value="FliM"/>
    <property type="match status" value="1"/>
</dbReference>
<evidence type="ECO:0000259" key="11">
    <source>
        <dbReference type="Pfam" id="PF01052"/>
    </source>
</evidence>
<gene>
    <name evidence="12" type="ORF">BU204_36100</name>
</gene>
<sequence>MPSTPLSSGHAAGHTRFGGLVRDGRPTEDYDFLRPPKLAREHLRTLQLICETFSHRLGVLLTSRLRVLCRAVPGQIEQVGAGDYFARVDSEPMLIAPLTIEPLPGTAAVEMSLNAAMTCIDHLLGGSGGPQPQRQLSDIETPLLREVLTACLGELAYSFEDVTRLTPVLGQLEYNRQLVQLGGPTEALIVAGFDLAVGESTSPLSLLLPLQSVLPALQRHHEQAAVSPGERAMRQAARDLITTRLQDVPVEVRVEFNPIRLRSDQLLDLRPGDVVPLDHRVDLPLDITTAERSFGRAVATQRGQRLACQVVSTDDEELSA</sequence>